<evidence type="ECO:0000313" key="3">
    <source>
        <dbReference type="EMBL" id="KOX95142.1"/>
    </source>
</evidence>
<dbReference type="InterPro" id="IPR055771">
    <property type="entry name" value="DUF7347"/>
</dbReference>
<gene>
    <name evidence="3" type="ORF">AMS69_04625</name>
    <name evidence="4" type="ORF">GOC83_01775</name>
</gene>
<evidence type="ECO:0000259" key="2">
    <source>
        <dbReference type="Pfam" id="PF24042"/>
    </source>
</evidence>
<dbReference type="Pfam" id="PF24038">
    <property type="entry name" value="DUF7347"/>
    <property type="match status" value="1"/>
</dbReference>
<feature type="domain" description="DUF7347" evidence="1">
    <location>
        <begin position="15"/>
        <end position="91"/>
    </location>
</feature>
<dbReference type="Pfam" id="PF24042">
    <property type="entry name" value="DUF7351"/>
    <property type="match status" value="1"/>
</dbReference>
<dbReference type="STRING" id="1705562.AMS69_04625"/>
<accession>A0A0M9AMS9</accession>
<dbReference type="InterPro" id="IPR055775">
    <property type="entry name" value="DUF7351"/>
</dbReference>
<keyword evidence="5" id="KW-1185">Reference proteome</keyword>
<dbReference type="InterPro" id="IPR036388">
    <property type="entry name" value="WH-like_DNA-bd_sf"/>
</dbReference>
<evidence type="ECO:0000313" key="4">
    <source>
        <dbReference type="EMBL" id="NLV04869.1"/>
    </source>
</evidence>
<dbReference type="RefSeq" id="WP_053966897.1">
    <property type="nucleotide sequence ID" value="NZ_JAWJXX010000021.1"/>
</dbReference>
<organism evidence="3 5">
    <name type="scientific">Haloarcula rubripromontorii</name>
    <dbReference type="NCBI Taxonomy" id="1705562"/>
    <lineage>
        <taxon>Archaea</taxon>
        <taxon>Methanobacteriati</taxon>
        <taxon>Methanobacteriota</taxon>
        <taxon>Stenosarchaea group</taxon>
        <taxon>Halobacteria</taxon>
        <taxon>Halobacteriales</taxon>
        <taxon>Haloarculaceae</taxon>
        <taxon>Haloarcula</taxon>
    </lineage>
</organism>
<dbReference type="Proteomes" id="UP000037729">
    <property type="component" value="Unassembled WGS sequence"/>
</dbReference>
<evidence type="ECO:0000313" key="5">
    <source>
        <dbReference type="Proteomes" id="UP000037729"/>
    </source>
</evidence>
<comment type="caution">
    <text evidence="3">The sequence shown here is derived from an EMBL/GenBank/DDBJ whole genome shotgun (WGS) entry which is preliminary data.</text>
</comment>
<dbReference type="PATRIC" id="fig|1705562.3.peg.1902"/>
<reference evidence="4" key="2">
    <citation type="submission" date="2019-12" db="EMBL/GenBank/DDBJ databases">
        <title>The whole-genome sequencing of Haloarcula japonica strain pws8.</title>
        <authorList>
            <person name="Verma D.K."/>
            <person name="Gopal K."/>
            <person name="Prasad E.S."/>
        </authorList>
    </citation>
    <scope>NUCLEOTIDE SEQUENCE</scope>
    <source>
        <strain evidence="4">Pws8</strain>
    </source>
</reference>
<sequence length="295" mass="32619">MRVDESPETDADIDPATAFSVIASETRLDILEALWRADDRPVRFSELFDDVELADSGQFNYHLQELTGQFVSQGGDGYDLRHAGAQVIRAVRAGTFTRTPDIDPFPVTGACTRCGGGLLAEYADEQFAIDCRDCGKAHGKYPFPPGGLVDRTPAEVATAYAERVRHLHCLAADGVCPDCAGRMATEISRDGDCCLDVSVRAEFVCERCRHELCSPVGLTLLDDSRVAAFYDDHGVDLSSRPYWTLPWCVDDQYTTVEDTDPWRLAVRIPMAEAELTAYLDGDLQPVEFERQACEH</sequence>
<name>A0A0M9AMS9_9EURY</name>
<protein>
    <submittedName>
        <fullName evidence="3">ArsR family transcriptional regulator</fullName>
    </submittedName>
</protein>
<dbReference type="Proteomes" id="UP000610611">
    <property type="component" value="Unassembled WGS sequence"/>
</dbReference>
<feature type="domain" description="DUF7351" evidence="2">
    <location>
        <begin position="109"/>
        <end position="284"/>
    </location>
</feature>
<proteinExistence type="predicted"/>
<reference evidence="3 5" key="1">
    <citation type="submission" date="2015-08" db="EMBL/GenBank/DDBJ databases">
        <title>Genomes of Isolates from Cabo Rojo, PR.</title>
        <authorList>
            <person name="Sanchez-Nieves R.L."/>
            <person name="Montalvo-Rodriguez R."/>
        </authorList>
    </citation>
    <scope>NUCLEOTIDE SEQUENCE [LARGE SCALE GENOMIC DNA]</scope>
    <source>
        <strain evidence="3 5">SL3</strain>
    </source>
</reference>
<dbReference type="OrthoDB" id="8482at2157"/>
<dbReference type="AlphaFoldDB" id="A0A0M9AMS9"/>
<evidence type="ECO:0000259" key="1">
    <source>
        <dbReference type="Pfam" id="PF24038"/>
    </source>
</evidence>
<dbReference type="EMBL" id="LIUF01000001">
    <property type="protein sequence ID" value="KOX95142.1"/>
    <property type="molecule type" value="Genomic_DNA"/>
</dbReference>
<dbReference type="EMBL" id="WOWB01000001">
    <property type="protein sequence ID" value="NLV04869.1"/>
    <property type="molecule type" value="Genomic_DNA"/>
</dbReference>
<dbReference type="Gene3D" id="1.10.10.10">
    <property type="entry name" value="Winged helix-like DNA-binding domain superfamily/Winged helix DNA-binding domain"/>
    <property type="match status" value="1"/>
</dbReference>